<proteinExistence type="predicted"/>
<keyword evidence="3" id="KW-1185">Reference proteome</keyword>
<protein>
    <recommendedName>
        <fullName evidence="4">Divergent PAP2 family protein</fullName>
    </recommendedName>
</protein>
<name>A0A1I1VUJ2_9BACI</name>
<sequence>MPYFLAPLIGWVASGVLKFAIHFFKYGKDAAGHMGNGGFPSTHTATVSSVAFLIGFGEGWLSSAFGVASGLLAIVIIDATGLRINVGKQAAIVNRMNNGEKDYEPLRERMGHSLIEIFGGLVLGLAVAAVLYGLFGLWGWQV</sequence>
<feature type="transmembrane region" description="Helical" evidence="1">
    <location>
        <begin position="117"/>
        <end position="140"/>
    </location>
</feature>
<dbReference type="AlphaFoldDB" id="A0A1I1VUJ2"/>
<evidence type="ECO:0000313" key="3">
    <source>
        <dbReference type="Proteomes" id="UP000199474"/>
    </source>
</evidence>
<keyword evidence="1" id="KW-0472">Membrane</keyword>
<gene>
    <name evidence="2" type="ORF">SAMN05216238_10514</name>
</gene>
<organism evidence="2 3">
    <name type="scientific">Lentibacillus persicus</name>
    <dbReference type="NCBI Taxonomy" id="640948"/>
    <lineage>
        <taxon>Bacteria</taxon>
        <taxon>Bacillati</taxon>
        <taxon>Bacillota</taxon>
        <taxon>Bacilli</taxon>
        <taxon>Bacillales</taxon>
        <taxon>Bacillaceae</taxon>
        <taxon>Lentibacillus</taxon>
    </lineage>
</organism>
<dbReference type="InterPro" id="IPR003832">
    <property type="entry name" value="DUF212"/>
</dbReference>
<dbReference type="Proteomes" id="UP000199474">
    <property type="component" value="Unassembled WGS sequence"/>
</dbReference>
<evidence type="ECO:0008006" key="4">
    <source>
        <dbReference type="Google" id="ProtNLM"/>
    </source>
</evidence>
<dbReference type="OrthoDB" id="9792681at2"/>
<feature type="transmembrane region" description="Helical" evidence="1">
    <location>
        <begin position="63"/>
        <end position="86"/>
    </location>
</feature>
<keyword evidence="1" id="KW-0812">Transmembrane</keyword>
<keyword evidence="1" id="KW-1133">Transmembrane helix</keyword>
<dbReference type="EMBL" id="FOMR01000005">
    <property type="protein sequence ID" value="SFD86369.1"/>
    <property type="molecule type" value="Genomic_DNA"/>
</dbReference>
<feature type="transmembrane region" description="Helical" evidence="1">
    <location>
        <begin position="38"/>
        <end position="57"/>
    </location>
</feature>
<dbReference type="PANTHER" id="PTHR31446">
    <property type="entry name" value="ACID PHOSPHATASE/VANADIUM-DEPENDENT HALOPEROXIDASE-RELATED PROTEIN"/>
    <property type="match status" value="1"/>
</dbReference>
<accession>A0A1I1VUJ2</accession>
<dbReference type="PANTHER" id="PTHR31446:SF39">
    <property type="entry name" value="ACID PHOSPHATASE_VANADIUM-DEPENDENT HALOPEROXIDASE-RELATED PROTEIN"/>
    <property type="match status" value="1"/>
</dbReference>
<evidence type="ECO:0000313" key="2">
    <source>
        <dbReference type="EMBL" id="SFD86369.1"/>
    </source>
</evidence>
<dbReference type="STRING" id="640948.SAMN05216238_10514"/>
<feature type="transmembrane region" description="Helical" evidence="1">
    <location>
        <begin position="6"/>
        <end position="26"/>
    </location>
</feature>
<reference evidence="3" key="1">
    <citation type="submission" date="2016-10" db="EMBL/GenBank/DDBJ databases">
        <authorList>
            <person name="Varghese N."/>
            <person name="Submissions S."/>
        </authorList>
    </citation>
    <scope>NUCLEOTIDE SEQUENCE [LARGE SCALE GENOMIC DNA]</scope>
    <source>
        <strain evidence="3">DSM 22530</strain>
    </source>
</reference>
<dbReference type="Pfam" id="PF02681">
    <property type="entry name" value="DUF212"/>
    <property type="match status" value="1"/>
</dbReference>
<evidence type="ECO:0000256" key="1">
    <source>
        <dbReference type="SAM" id="Phobius"/>
    </source>
</evidence>